<gene>
    <name evidence="2" type="ORF">PHYBLDRAFT_143431</name>
</gene>
<evidence type="ECO:0000313" key="3">
    <source>
        <dbReference type="Proteomes" id="UP000077315"/>
    </source>
</evidence>
<dbReference type="Gene3D" id="1.20.1280.50">
    <property type="match status" value="1"/>
</dbReference>
<dbReference type="Proteomes" id="UP000077315">
    <property type="component" value="Unassembled WGS sequence"/>
</dbReference>
<dbReference type="PROSITE" id="PS50181">
    <property type="entry name" value="FBOX"/>
    <property type="match status" value="1"/>
</dbReference>
<dbReference type="VEuPathDB" id="FungiDB:PHYBLDRAFT_143431"/>
<dbReference type="CDD" id="cd09917">
    <property type="entry name" value="F-box_SF"/>
    <property type="match status" value="1"/>
</dbReference>
<accession>A0A162UII1</accession>
<organism evidence="2 3">
    <name type="scientific">Phycomyces blakesleeanus (strain ATCC 8743b / DSM 1359 / FGSC 10004 / NBRC 33097 / NRRL 1555)</name>
    <dbReference type="NCBI Taxonomy" id="763407"/>
    <lineage>
        <taxon>Eukaryota</taxon>
        <taxon>Fungi</taxon>
        <taxon>Fungi incertae sedis</taxon>
        <taxon>Mucoromycota</taxon>
        <taxon>Mucoromycotina</taxon>
        <taxon>Mucoromycetes</taxon>
        <taxon>Mucorales</taxon>
        <taxon>Phycomycetaceae</taxon>
        <taxon>Phycomyces</taxon>
    </lineage>
</organism>
<dbReference type="STRING" id="763407.A0A162UII1"/>
<evidence type="ECO:0000313" key="2">
    <source>
        <dbReference type="EMBL" id="OAD76462.1"/>
    </source>
</evidence>
<proteinExistence type="predicted"/>
<dbReference type="Pfam" id="PF12937">
    <property type="entry name" value="F-box-like"/>
    <property type="match status" value="1"/>
</dbReference>
<dbReference type="OrthoDB" id="270318at2759"/>
<dbReference type="InterPro" id="IPR001810">
    <property type="entry name" value="F-box_dom"/>
</dbReference>
<dbReference type="SMART" id="SM00256">
    <property type="entry name" value="FBOX"/>
    <property type="match status" value="1"/>
</dbReference>
<name>A0A162UII1_PHYB8</name>
<dbReference type="SUPFAM" id="SSF81383">
    <property type="entry name" value="F-box domain"/>
    <property type="match status" value="1"/>
</dbReference>
<protein>
    <recommendedName>
        <fullName evidence="1">F-box domain-containing protein</fullName>
    </recommendedName>
</protein>
<evidence type="ECO:0000259" key="1">
    <source>
        <dbReference type="PROSITE" id="PS50181"/>
    </source>
</evidence>
<dbReference type="RefSeq" id="XP_018294502.1">
    <property type="nucleotide sequence ID" value="XM_018430981.1"/>
</dbReference>
<dbReference type="InParanoid" id="A0A162UII1"/>
<dbReference type="EMBL" id="KV440976">
    <property type="protein sequence ID" value="OAD76462.1"/>
    <property type="molecule type" value="Genomic_DNA"/>
</dbReference>
<dbReference type="AlphaFoldDB" id="A0A162UII1"/>
<dbReference type="InterPro" id="IPR036047">
    <property type="entry name" value="F-box-like_dom_sf"/>
</dbReference>
<feature type="domain" description="F-box" evidence="1">
    <location>
        <begin position="37"/>
        <end position="87"/>
    </location>
</feature>
<reference evidence="3" key="1">
    <citation type="submission" date="2015-06" db="EMBL/GenBank/DDBJ databases">
        <title>Expansion of signal transduction pathways in fungi by whole-genome duplication.</title>
        <authorList>
            <consortium name="DOE Joint Genome Institute"/>
            <person name="Corrochano L.M."/>
            <person name="Kuo A."/>
            <person name="Marcet-Houben M."/>
            <person name="Polaino S."/>
            <person name="Salamov A."/>
            <person name="Villalobos J.M."/>
            <person name="Alvarez M.I."/>
            <person name="Avalos J."/>
            <person name="Benito E.P."/>
            <person name="Benoit I."/>
            <person name="Burger G."/>
            <person name="Camino L.P."/>
            <person name="Canovas D."/>
            <person name="Cerda-Olmedo E."/>
            <person name="Cheng J.-F."/>
            <person name="Dominguez A."/>
            <person name="Elias M."/>
            <person name="Eslava A.P."/>
            <person name="Glaser F."/>
            <person name="Grimwood J."/>
            <person name="Gutierrez G."/>
            <person name="Heitman J."/>
            <person name="Henrissat B."/>
            <person name="Iturriaga E.A."/>
            <person name="Lang B.F."/>
            <person name="Lavin J.L."/>
            <person name="Lee S."/>
            <person name="Li W."/>
            <person name="Lindquist E."/>
            <person name="Lopez-Garcia S."/>
            <person name="Luque E.M."/>
            <person name="Marcos A.T."/>
            <person name="Martin J."/>
            <person name="McCluskey K."/>
            <person name="Medina H.R."/>
            <person name="Miralles-Duran A."/>
            <person name="Miyazaki A."/>
            <person name="Munoz-Torres E."/>
            <person name="Oguiza J.A."/>
            <person name="Ohm R."/>
            <person name="Olmedo M."/>
            <person name="Orejas M."/>
            <person name="Ortiz-Castellanos L."/>
            <person name="Pisabarro A.G."/>
            <person name="Rodriguez-Romero J."/>
            <person name="Ruiz-Herrera J."/>
            <person name="Ruiz-Vazquez R."/>
            <person name="Sanz C."/>
            <person name="Schackwitz W."/>
            <person name="Schmutz J."/>
            <person name="Shahriari M."/>
            <person name="Shelest E."/>
            <person name="Silva-Franco F."/>
            <person name="Soanes D."/>
            <person name="Syed K."/>
            <person name="Tagua V.G."/>
            <person name="Talbot N.J."/>
            <person name="Thon M."/>
            <person name="De vries R.P."/>
            <person name="Wiebenga A."/>
            <person name="Yadav J.S."/>
            <person name="Braun E.L."/>
            <person name="Baker S."/>
            <person name="Garre V."/>
            <person name="Horwitz B."/>
            <person name="Torres-Martinez S."/>
            <person name="Idnurm A."/>
            <person name="Herrera-Estrella A."/>
            <person name="Gabaldon T."/>
            <person name="Grigoriev I.V."/>
        </authorList>
    </citation>
    <scope>NUCLEOTIDE SEQUENCE [LARGE SCALE GENOMIC DNA]</scope>
    <source>
        <strain evidence="3">NRRL 1555(-)</strain>
    </source>
</reference>
<sequence>MLSCIASSRNRLQSALGLSRRIHPHIKQTKNTPTDLPGRLSSLPEEILLCVFEQLNSSQDIASFAQTCRLFYLVASQPRSLALWLITRFGARFALYYSILEMPAYCDEHFIRCLLNNGAIIPRHLVQALVMTYGKPLVTSLSTPRPPKLPRGVGLLPFLDCIFADSVQKIPFSGYATLMQLSFIAYQDIKLCTKADDLTLFLKLISCNSPISKGINNLVQNYAFIPAPIVQNQTTLSKHPSFLDLLKLATSSPSIFHKIGFVFEFDPLARCQLWEACHLLIFDIAFKANLDDRHLSHLNSLAKVFHSKSGQLLINEIKDEDLFRFTFVKFFTKYPSTYCTRQTMFNILTLFVRYVKPGFSIPAVFKAIAETPSTRTDIRTTLFDFLKSSP</sequence>
<dbReference type="GeneID" id="28991887"/>
<keyword evidence="3" id="KW-1185">Reference proteome</keyword>